<evidence type="ECO:0000256" key="1">
    <source>
        <dbReference type="ARBA" id="ARBA00022553"/>
    </source>
</evidence>
<feature type="modified residue" description="4-aspartylphosphate" evidence="5">
    <location>
        <position position="67"/>
    </location>
</feature>
<name>A0ABS9QNI2_9HYPH</name>
<dbReference type="InterPro" id="IPR011006">
    <property type="entry name" value="CheY-like_superfamily"/>
</dbReference>
<evidence type="ECO:0000256" key="3">
    <source>
        <dbReference type="ARBA" id="ARBA00023125"/>
    </source>
</evidence>
<dbReference type="EMBL" id="JAKREW010000063">
    <property type="protein sequence ID" value="MCG7508989.1"/>
    <property type="molecule type" value="Genomic_DNA"/>
</dbReference>
<evidence type="ECO:0000259" key="7">
    <source>
        <dbReference type="PROSITE" id="PS50110"/>
    </source>
</evidence>
<comment type="caution">
    <text evidence="8">The sequence shown here is derived from an EMBL/GenBank/DDBJ whole genome shotgun (WGS) entry which is preliminary data.</text>
</comment>
<protein>
    <submittedName>
        <fullName evidence="8">Response regulator</fullName>
    </submittedName>
</protein>
<dbReference type="PROSITE" id="PS01117">
    <property type="entry name" value="HTH_MARR_1"/>
    <property type="match status" value="1"/>
</dbReference>
<dbReference type="InterPro" id="IPR001789">
    <property type="entry name" value="Sig_transdc_resp-reg_receiver"/>
</dbReference>
<dbReference type="Pfam" id="PF12802">
    <property type="entry name" value="MarR_2"/>
    <property type="match status" value="1"/>
</dbReference>
<dbReference type="PANTHER" id="PTHR44591:SF3">
    <property type="entry name" value="RESPONSE REGULATORY DOMAIN-CONTAINING PROTEIN"/>
    <property type="match status" value="1"/>
</dbReference>
<gene>
    <name evidence="8" type="ORF">L4923_28540</name>
</gene>
<evidence type="ECO:0000256" key="6">
    <source>
        <dbReference type="SAM" id="MobiDB-lite"/>
    </source>
</evidence>
<dbReference type="InterPro" id="IPR000835">
    <property type="entry name" value="HTH_MarR-typ"/>
</dbReference>
<dbReference type="Gene3D" id="3.40.50.2300">
    <property type="match status" value="1"/>
</dbReference>
<dbReference type="Pfam" id="PF00072">
    <property type="entry name" value="Response_reg"/>
    <property type="match status" value="1"/>
</dbReference>
<reference evidence="8 9" key="1">
    <citation type="submission" date="2022-02" db="EMBL/GenBank/DDBJ databases">
        <title>Draft genome sequence of Mezorhizobium retamae strain IRAMC:0171 isolated from Retama raetam nodules.</title>
        <authorList>
            <person name="Bengaied R."/>
            <person name="Sbissi I."/>
            <person name="Huber K."/>
            <person name="Ghodbane F."/>
            <person name="Nouioui I."/>
            <person name="Tarhouni M."/>
            <person name="Gtari M."/>
        </authorList>
    </citation>
    <scope>NUCLEOTIDE SEQUENCE [LARGE SCALE GENOMIC DNA]</scope>
    <source>
        <strain evidence="8 9">IRAMC:0171</strain>
    </source>
</reference>
<dbReference type="InterPro" id="IPR036388">
    <property type="entry name" value="WH-like_DNA-bd_sf"/>
</dbReference>
<keyword evidence="4" id="KW-0804">Transcription</keyword>
<dbReference type="SMART" id="SM00448">
    <property type="entry name" value="REC"/>
    <property type="match status" value="1"/>
</dbReference>
<accession>A0ABS9QNI2</accession>
<organism evidence="8 9">
    <name type="scientific">Mesorhizobium retamae</name>
    <dbReference type="NCBI Taxonomy" id="2912854"/>
    <lineage>
        <taxon>Bacteria</taxon>
        <taxon>Pseudomonadati</taxon>
        <taxon>Pseudomonadota</taxon>
        <taxon>Alphaproteobacteria</taxon>
        <taxon>Hyphomicrobiales</taxon>
        <taxon>Phyllobacteriaceae</taxon>
        <taxon>Mesorhizobium</taxon>
    </lineage>
</organism>
<dbReference type="Proteomes" id="UP001201701">
    <property type="component" value="Unassembled WGS sequence"/>
</dbReference>
<keyword evidence="3" id="KW-0238">DNA-binding</keyword>
<dbReference type="SUPFAM" id="SSF52172">
    <property type="entry name" value="CheY-like"/>
    <property type="match status" value="1"/>
</dbReference>
<evidence type="ECO:0000313" key="8">
    <source>
        <dbReference type="EMBL" id="MCG7508989.1"/>
    </source>
</evidence>
<dbReference type="RefSeq" id="WP_239370489.1">
    <property type="nucleotide sequence ID" value="NZ_JAKREW010000063.1"/>
</dbReference>
<proteinExistence type="predicted"/>
<dbReference type="InterPro" id="IPR050595">
    <property type="entry name" value="Bact_response_regulator"/>
</dbReference>
<dbReference type="CDD" id="cd00090">
    <property type="entry name" value="HTH_ARSR"/>
    <property type="match status" value="1"/>
</dbReference>
<evidence type="ECO:0000256" key="2">
    <source>
        <dbReference type="ARBA" id="ARBA00023015"/>
    </source>
</evidence>
<dbReference type="InterPro" id="IPR023187">
    <property type="entry name" value="Tscrpt_reg_MarR-type_CS"/>
</dbReference>
<evidence type="ECO:0000256" key="4">
    <source>
        <dbReference type="ARBA" id="ARBA00023163"/>
    </source>
</evidence>
<keyword evidence="1 5" id="KW-0597">Phosphoprotein</keyword>
<feature type="region of interest" description="Disordered" evidence="6">
    <location>
        <begin position="170"/>
        <end position="197"/>
    </location>
</feature>
<evidence type="ECO:0000313" key="9">
    <source>
        <dbReference type="Proteomes" id="UP001201701"/>
    </source>
</evidence>
<evidence type="ECO:0000256" key="5">
    <source>
        <dbReference type="PROSITE-ProRule" id="PRU00169"/>
    </source>
</evidence>
<sequence>MTNQLTTNPHKKISPSTVLVVDDETELLEIIALALEDAGYRCLTASRAADALTTLRREPAIDVIVSDVRMPDMDGFALLRSIRQQFKDRAWLQLLFISAHASIDTIITALRFNAVDFLRKPVRGSQLLDAVAQAANRSHVQKERSRMWDEQRRHFCRLNEEARRLAEAMTDFPPLPPTDERRSVKIPANPQSGGSSGILSRSRLLELLSIRETRMRCFDEKLFADPVMHMAFELMECQLLNRKVTVSDLCATSGLPFSTASRRLTDLETSGYLVRQDDPTDGRRQFVRLTDRGVQRVTAYLTALHAKVGSNEKQAPQGKLLS</sequence>
<dbReference type="InterPro" id="IPR036390">
    <property type="entry name" value="WH_DNA-bd_sf"/>
</dbReference>
<dbReference type="SUPFAM" id="SSF46785">
    <property type="entry name" value="Winged helix' DNA-binding domain"/>
    <property type="match status" value="1"/>
</dbReference>
<keyword evidence="2" id="KW-0805">Transcription regulation</keyword>
<dbReference type="PANTHER" id="PTHR44591">
    <property type="entry name" value="STRESS RESPONSE REGULATOR PROTEIN 1"/>
    <property type="match status" value="1"/>
</dbReference>
<keyword evidence="9" id="KW-1185">Reference proteome</keyword>
<dbReference type="Gene3D" id="1.10.10.10">
    <property type="entry name" value="Winged helix-like DNA-binding domain superfamily/Winged helix DNA-binding domain"/>
    <property type="match status" value="1"/>
</dbReference>
<feature type="domain" description="Response regulatory" evidence="7">
    <location>
        <begin position="17"/>
        <end position="135"/>
    </location>
</feature>
<dbReference type="PROSITE" id="PS50110">
    <property type="entry name" value="RESPONSE_REGULATORY"/>
    <property type="match status" value="1"/>
</dbReference>
<dbReference type="InterPro" id="IPR011991">
    <property type="entry name" value="ArsR-like_HTH"/>
</dbReference>